<dbReference type="Proteomes" id="UP000266272">
    <property type="component" value="Unassembled WGS sequence"/>
</dbReference>
<dbReference type="STRING" id="490622.A0A395NKW1"/>
<keyword evidence="2" id="KW-1185">Reference proteome</keyword>
<dbReference type="OrthoDB" id="5429780at2759"/>
<name>A0A395NKW1_TRIAR</name>
<protein>
    <submittedName>
        <fullName evidence="1">Uncharacterized protein</fullName>
    </submittedName>
</protein>
<proteinExistence type="predicted"/>
<dbReference type="EMBL" id="PXOA01000339">
    <property type="protein sequence ID" value="RFU76541.1"/>
    <property type="molecule type" value="Genomic_DNA"/>
</dbReference>
<evidence type="ECO:0000313" key="1">
    <source>
        <dbReference type="EMBL" id="RFU76541.1"/>
    </source>
</evidence>
<gene>
    <name evidence="1" type="ORF">TARUN_5705</name>
</gene>
<accession>A0A395NKW1</accession>
<sequence length="192" mass="22207">MSILQPEDKRALVNQGLLLLDTPKDTQRIHKRRLTRNSNVEYSHLPLNSEPDMFVTIPEELVSLATIQYLGYGEESATHIWNRWIASAPGYYVPESDPAFGTPFIDAIIGYSDRRYDIDTCDEDDEKWHECMNRCGIDRDTQNAIMNPAFKRIRLTESCLFWIRDTIELRYLALLEVQKASHERSRAIEGAS</sequence>
<dbReference type="AlphaFoldDB" id="A0A395NKW1"/>
<comment type="caution">
    <text evidence="1">The sequence shown here is derived from an EMBL/GenBank/DDBJ whole genome shotgun (WGS) entry which is preliminary data.</text>
</comment>
<evidence type="ECO:0000313" key="2">
    <source>
        <dbReference type="Proteomes" id="UP000266272"/>
    </source>
</evidence>
<reference evidence="1 2" key="1">
    <citation type="journal article" date="2018" name="PLoS Pathog.">
        <title>Evolution of structural diversity of trichothecenes, a family of toxins produced by plant pathogenic and entomopathogenic fungi.</title>
        <authorList>
            <person name="Proctor R.H."/>
            <person name="McCormick S.P."/>
            <person name="Kim H.S."/>
            <person name="Cardoza R.E."/>
            <person name="Stanley A.M."/>
            <person name="Lindo L."/>
            <person name="Kelly A."/>
            <person name="Brown D.W."/>
            <person name="Lee T."/>
            <person name="Vaughan M.M."/>
            <person name="Alexander N.J."/>
            <person name="Busman M."/>
            <person name="Gutierrez S."/>
        </authorList>
    </citation>
    <scope>NUCLEOTIDE SEQUENCE [LARGE SCALE GENOMIC DNA]</scope>
    <source>
        <strain evidence="1 2">IBT 40837</strain>
    </source>
</reference>
<organism evidence="1 2">
    <name type="scientific">Trichoderma arundinaceum</name>
    <dbReference type="NCBI Taxonomy" id="490622"/>
    <lineage>
        <taxon>Eukaryota</taxon>
        <taxon>Fungi</taxon>
        <taxon>Dikarya</taxon>
        <taxon>Ascomycota</taxon>
        <taxon>Pezizomycotina</taxon>
        <taxon>Sordariomycetes</taxon>
        <taxon>Hypocreomycetidae</taxon>
        <taxon>Hypocreales</taxon>
        <taxon>Hypocreaceae</taxon>
        <taxon>Trichoderma</taxon>
    </lineage>
</organism>